<name>A0A0D2CH36_9EURO</name>
<dbReference type="GeneID" id="25332782"/>
<gene>
    <name evidence="1" type="ORF">PV05_10874</name>
</gene>
<dbReference type="STRING" id="348802.A0A0D2CH36"/>
<dbReference type="OrthoDB" id="4344093at2759"/>
<proteinExistence type="predicted"/>
<dbReference type="HOGENOM" id="CLU_069650_0_0_1"/>
<protein>
    <submittedName>
        <fullName evidence="1">Uncharacterized protein</fullName>
    </submittedName>
</protein>
<reference evidence="1 2" key="1">
    <citation type="submission" date="2015-01" db="EMBL/GenBank/DDBJ databases">
        <title>The Genome Sequence of Exophiala xenobiotica CBS118157.</title>
        <authorList>
            <consortium name="The Broad Institute Genomics Platform"/>
            <person name="Cuomo C."/>
            <person name="de Hoog S."/>
            <person name="Gorbushina A."/>
            <person name="Stielow B."/>
            <person name="Teixiera M."/>
            <person name="Abouelleil A."/>
            <person name="Chapman S.B."/>
            <person name="Priest M."/>
            <person name="Young S.K."/>
            <person name="Wortman J."/>
            <person name="Nusbaum C."/>
            <person name="Birren B."/>
        </authorList>
    </citation>
    <scope>NUCLEOTIDE SEQUENCE [LARGE SCALE GENOMIC DNA]</scope>
    <source>
        <strain evidence="1 2">CBS 118157</strain>
    </source>
</reference>
<dbReference type="EMBL" id="KN847323">
    <property type="protein sequence ID" value="KIW49172.1"/>
    <property type="molecule type" value="Genomic_DNA"/>
</dbReference>
<dbReference type="Proteomes" id="UP000054342">
    <property type="component" value="Unassembled WGS sequence"/>
</dbReference>
<dbReference type="RefSeq" id="XP_013309756.1">
    <property type="nucleotide sequence ID" value="XM_013454302.1"/>
</dbReference>
<evidence type="ECO:0000313" key="2">
    <source>
        <dbReference type="Proteomes" id="UP000054342"/>
    </source>
</evidence>
<organism evidence="1 2">
    <name type="scientific">Exophiala xenobiotica</name>
    <dbReference type="NCBI Taxonomy" id="348802"/>
    <lineage>
        <taxon>Eukaryota</taxon>
        <taxon>Fungi</taxon>
        <taxon>Dikarya</taxon>
        <taxon>Ascomycota</taxon>
        <taxon>Pezizomycotina</taxon>
        <taxon>Eurotiomycetes</taxon>
        <taxon>Chaetothyriomycetidae</taxon>
        <taxon>Chaetothyriales</taxon>
        <taxon>Herpotrichiellaceae</taxon>
        <taxon>Exophiala</taxon>
    </lineage>
</organism>
<evidence type="ECO:0000313" key="1">
    <source>
        <dbReference type="EMBL" id="KIW49172.1"/>
    </source>
</evidence>
<accession>A0A0D2CH36</accession>
<sequence>MAESSEVEVVLDPVKASTLLDLERGRISQGLSAEATRTGIWIQGLDTRFRDVWQGGRVIGIGTAEATEDGLDQERSLLSLHLISAVLLSSHNRLQLPKTPNTPVETSSPDASVGPTIYVIAHYTSQTIPLLHGHLAKTLADSQAASKLLKHVQSLQYFTLIGLGQSVSEVSDQVYQRTQQTRELQEEDKSENNGDQIMDVVWIRGLEERMTATYRRSGLVHANAVLAHVTRRIVQLSRMSADVLVLVDVPVVFDSVKEDNVSLEASRSFARAMKLESAFAGPNGEHLRLICGNELLSRTFEAALDCLIAVHDGLGRVKDRTKQPGKGVQLVEVLKDRLGDTTGLWAVWTTNDQE</sequence>
<keyword evidence="2" id="KW-1185">Reference proteome</keyword>
<dbReference type="AlphaFoldDB" id="A0A0D2CH36"/>